<keyword evidence="2" id="KW-0472">Membrane</keyword>
<feature type="transmembrane region" description="Helical" evidence="2">
    <location>
        <begin position="14"/>
        <end position="32"/>
    </location>
</feature>
<keyword evidence="4" id="KW-1185">Reference proteome</keyword>
<gene>
    <name evidence="3" type="ORF">QTN47_27385</name>
</gene>
<keyword evidence="2" id="KW-0812">Transmembrane</keyword>
<proteinExistence type="predicted"/>
<evidence type="ECO:0000313" key="4">
    <source>
        <dbReference type="Proteomes" id="UP001560573"/>
    </source>
</evidence>
<dbReference type="Proteomes" id="UP001560573">
    <property type="component" value="Unassembled WGS sequence"/>
</dbReference>
<evidence type="ECO:0000256" key="2">
    <source>
        <dbReference type="SAM" id="Phobius"/>
    </source>
</evidence>
<dbReference type="EMBL" id="JAULBC010000015">
    <property type="protein sequence ID" value="MEX6691263.1"/>
    <property type="molecule type" value="Genomic_DNA"/>
</dbReference>
<accession>A0ABV3ZQI2</accession>
<evidence type="ECO:0000313" key="3">
    <source>
        <dbReference type="EMBL" id="MEX6691263.1"/>
    </source>
</evidence>
<comment type="caution">
    <text evidence="3">The sequence shown here is derived from an EMBL/GenBank/DDBJ whole genome shotgun (WGS) entry which is preliminary data.</text>
</comment>
<organism evidence="3 4">
    <name type="scientific">Danxiaibacter flavus</name>
    <dbReference type="NCBI Taxonomy" id="3049108"/>
    <lineage>
        <taxon>Bacteria</taxon>
        <taxon>Pseudomonadati</taxon>
        <taxon>Bacteroidota</taxon>
        <taxon>Chitinophagia</taxon>
        <taxon>Chitinophagales</taxon>
        <taxon>Chitinophagaceae</taxon>
        <taxon>Danxiaibacter</taxon>
    </lineage>
</organism>
<reference evidence="3 4" key="1">
    <citation type="submission" date="2023-07" db="EMBL/GenBank/DDBJ databases">
        <authorList>
            <person name="Lian W.-H."/>
        </authorList>
    </citation>
    <scope>NUCLEOTIDE SEQUENCE [LARGE SCALE GENOMIC DNA]</scope>
    <source>
        <strain evidence="3 4">SYSU DXS3180</strain>
    </source>
</reference>
<sequence>MTLLDTNDSFFQNVGEKLTLIGALAFFLYYFMKELKEVRMQMDTLRKEYEAKHDAMFERVVECEKKSTEALNKCSDSNDRLAEAVESLKEKITL</sequence>
<keyword evidence="2" id="KW-1133">Transmembrane helix</keyword>
<dbReference type="RefSeq" id="WP_369332679.1">
    <property type="nucleotide sequence ID" value="NZ_JAULBC010000015.1"/>
</dbReference>
<name>A0ABV3ZQI2_9BACT</name>
<feature type="coiled-coil region" evidence="1">
    <location>
        <begin position="32"/>
        <end position="91"/>
    </location>
</feature>
<protein>
    <submittedName>
        <fullName evidence="3">Uncharacterized protein</fullName>
    </submittedName>
</protein>
<keyword evidence="1" id="KW-0175">Coiled coil</keyword>
<evidence type="ECO:0000256" key="1">
    <source>
        <dbReference type="SAM" id="Coils"/>
    </source>
</evidence>